<keyword evidence="2" id="KW-1185">Reference proteome</keyword>
<dbReference type="EMBL" id="JAACJJ010000016">
    <property type="protein sequence ID" value="KAF5324389.1"/>
    <property type="molecule type" value="Genomic_DNA"/>
</dbReference>
<organism evidence="1 2">
    <name type="scientific">Psilocybe cf. subviscida</name>
    <dbReference type="NCBI Taxonomy" id="2480587"/>
    <lineage>
        <taxon>Eukaryota</taxon>
        <taxon>Fungi</taxon>
        <taxon>Dikarya</taxon>
        <taxon>Basidiomycota</taxon>
        <taxon>Agaricomycotina</taxon>
        <taxon>Agaricomycetes</taxon>
        <taxon>Agaricomycetidae</taxon>
        <taxon>Agaricales</taxon>
        <taxon>Agaricineae</taxon>
        <taxon>Strophariaceae</taxon>
        <taxon>Psilocybe</taxon>
    </lineage>
</organism>
<dbReference type="Proteomes" id="UP000567179">
    <property type="component" value="Unassembled WGS sequence"/>
</dbReference>
<evidence type="ECO:0000313" key="1">
    <source>
        <dbReference type="EMBL" id="KAF5324389.1"/>
    </source>
</evidence>
<dbReference type="AlphaFoldDB" id="A0A8H5F5F2"/>
<proteinExistence type="predicted"/>
<accession>A0A8H5F5F2</accession>
<gene>
    <name evidence="1" type="ORF">D9619_011373</name>
</gene>
<sequence length="248" mass="28671">MGSESEPEMDASEIAWRDLNLLQCAQADEPYDIPYGRMYVMMARIEQLHGATQDPGIAVDDLRPESASDADEIASWVQNLLHHIHGEYFHDSPETYKRLIRQWIFWTASNDVPFPNLQNLPHGGVSDLKNNGRHDMLPYTQRYITMAQVERLHGNTIQDPDIVIDALRPESASDADEIALWLRNVLQLIHGEYYPQHLGTYKRLIGQWIFWALLNDIALANTNDLPYSWRYVWLGTVARWVTAYLHKT</sequence>
<evidence type="ECO:0000313" key="2">
    <source>
        <dbReference type="Proteomes" id="UP000567179"/>
    </source>
</evidence>
<protein>
    <submittedName>
        <fullName evidence="1">Uncharacterized protein</fullName>
    </submittedName>
</protein>
<reference evidence="1 2" key="1">
    <citation type="journal article" date="2020" name="ISME J.">
        <title>Uncovering the hidden diversity of litter-decomposition mechanisms in mushroom-forming fungi.</title>
        <authorList>
            <person name="Floudas D."/>
            <person name="Bentzer J."/>
            <person name="Ahren D."/>
            <person name="Johansson T."/>
            <person name="Persson P."/>
            <person name="Tunlid A."/>
        </authorList>
    </citation>
    <scope>NUCLEOTIDE SEQUENCE [LARGE SCALE GENOMIC DNA]</scope>
    <source>
        <strain evidence="1 2">CBS 101986</strain>
    </source>
</reference>
<name>A0A8H5F5F2_9AGAR</name>
<comment type="caution">
    <text evidence="1">The sequence shown here is derived from an EMBL/GenBank/DDBJ whole genome shotgun (WGS) entry which is preliminary data.</text>
</comment>